<feature type="region of interest" description="Disordered" evidence="1">
    <location>
        <begin position="1"/>
        <end position="83"/>
    </location>
</feature>
<dbReference type="VEuPathDB" id="FungiDB:CXQ85_000915"/>
<dbReference type="GeneID" id="37006246"/>
<evidence type="ECO:0000256" key="1">
    <source>
        <dbReference type="SAM" id="MobiDB-lite"/>
    </source>
</evidence>
<feature type="compositionally biased region" description="Basic and acidic residues" evidence="1">
    <location>
        <begin position="54"/>
        <end position="83"/>
    </location>
</feature>
<evidence type="ECO:0000313" key="2">
    <source>
        <dbReference type="EMBL" id="PVH18633.1"/>
    </source>
</evidence>
<gene>
    <name evidence="2" type="ORF">CXQ85_000915</name>
</gene>
<sequence>MSIAMATWNSSPIRASPAAEEMAQSRKESGNAFYHPMSSPLSKTKKAEQQQQVRDNKRQEKLRLEREKIHSRESDEERRRRLDEQAAAYQADIDVLVAEEEEQQRLEETPKGNDNQELNYEEELEDFLTEADLELEAQLKAMNIT</sequence>
<accession>A0A2V1AN41</accession>
<dbReference type="OrthoDB" id="4088577at2759"/>
<name>A0A2V1AN41_9ASCO</name>
<keyword evidence="3" id="KW-1185">Reference proteome</keyword>
<organism evidence="2 3">
    <name type="scientific">Candidozyma haemuli</name>
    <dbReference type="NCBI Taxonomy" id="45357"/>
    <lineage>
        <taxon>Eukaryota</taxon>
        <taxon>Fungi</taxon>
        <taxon>Dikarya</taxon>
        <taxon>Ascomycota</taxon>
        <taxon>Saccharomycotina</taxon>
        <taxon>Pichiomycetes</taxon>
        <taxon>Metschnikowiaceae</taxon>
        <taxon>Candidozyma</taxon>
    </lineage>
</organism>
<dbReference type="Proteomes" id="UP000244309">
    <property type="component" value="Unassembled WGS sequence"/>
</dbReference>
<reference evidence="2 3" key="1">
    <citation type="submission" date="2017-12" db="EMBL/GenBank/DDBJ databases">
        <title>Genome Sequence of a Multidrug-Resistant Candida haemulonii Isolate from a Patient with Chronic Leg Ulcers in Israel.</title>
        <authorList>
            <person name="Chow N.A."/>
            <person name="Gade L."/>
            <person name="Batra D."/>
            <person name="Rowe L.A."/>
            <person name="Ben-Ami R."/>
            <person name="Loparev V.N."/>
            <person name="Litvintseva A.P."/>
        </authorList>
    </citation>
    <scope>NUCLEOTIDE SEQUENCE [LARGE SCALE GENOMIC DNA]</scope>
    <source>
        <strain evidence="2 3">B11899</strain>
    </source>
</reference>
<protein>
    <submittedName>
        <fullName evidence="2">Uncharacterized protein</fullName>
    </submittedName>
</protein>
<dbReference type="EMBL" id="PKFO01000001">
    <property type="protein sequence ID" value="PVH18633.1"/>
    <property type="molecule type" value="Genomic_DNA"/>
</dbReference>
<dbReference type="AlphaFoldDB" id="A0A2V1AN41"/>
<comment type="caution">
    <text evidence="2">The sequence shown here is derived from an EMBL/GenBank/DDBJ whole genome shotgun (WGS) entry which is preliminary data.</text>
</comment>
<proteinExistence type="predicted"/>
<dbReference type="RefSeq" id="XP_025339573.1">
    <property type="nucleotide sequence ID" value="XM_025484642.1"/>
</dbReference>
<evidence type="ECO:0000313" key="3">
    <source>
        <dbReference type="Proteomes" id="UP000244309"/>
    </source>
</evidence>